<dbReference type="AlphaFoldDB" id="A0A0A2MA35"/>
<keyword evidence="1" id="KW-0812">Transmembrane</keyword>
<dbReference type="eggNOG" id="ENOG502ZB8Y">
    <property type="taxonomic scope" value="Bacteria"/>
</dbReference>
<reference evidence="3 4" key="1">
    <citation type="submission" date="2013-09" db="EMBL/GenBank/DDBJ databases">
        <authorList>
            <person name="Zeng Z."/>
            <person name="Chen C."/>
        </authorList>
    </citation>
    <scope>NUCLEOTIDE SEQUENCE [LARGE SCALE GENOMIC DNA]</scope>
    <source>
        <strain evidence="3 4">GH29-5</strain>
    </source>
</reference>
<dbReference type="InterPro" id="IPR018677">
    <property type="entry name" value="DUF2157"/>
</dbReference>
<feature type="transmembrane region" description="Helical" evidence="1">
    <location>
        <begin position="219"/>
        <end position="236"/>
    </location>
</feature>
<keyword evidence="4" id="KW-1185">Reference proteome</keyword>
<accession>A0A0A2MA35</accession>
<feature type="transmembrane region" description="Helical" evidence="1">
    <location>
        <begin position="41"/>
        <end position="61"/>
    </location>
</feature>
<sequence length="331" mass="37780">MEQFPEHQLQKLVDKGFISEAQHQEVQQYKALGLFSLNTELLFLLYLSVLLFTGGVGTLIYKNIDSIGHIAILAVNFVLMLVCFYFSFKKAKGFSRTEVLFDNPVYDYVVLTGSLLATIFTGYLQFQYGIFGEDFSLVSLFSAILCFAVAYYFDNRTVLSMAITSLIAFAGITLTPKTVFENEMYSNPNLVYFGILIGILLILWVIYSLKENLKAHFYFVYYTFAQHLLGICTIAGLIEDYWFGFLPVLAGSTWFFYRESHKHKATSLFVFSLLYGFIGANIFFIRTLDAIDITDFVVPLIYISPGYVIFCIVMFIRAVRNFNKEKHAGIS</sequence>
<feature type="transmembrane region" description="Helical" evidence="1">
    <location>
        <begin position="242"/>
        <end position="258"/>
    </location>
</feature>
<proteinExistence type="predicted"/>
<comment type="caution">
    <text evidence="3">The sequence shown here is derived from an EMBL/GenBank/DDBJ whole genome shotgun (WGS) entry which is preliminary data.</text>
</comment>
<organism evidence="3 4">
    <name type="scientific">Flavobacterium suncheonense GH29-5 = DSM 17707</name>
    <dbReference type="NCBI Taxonomy" id="1121899"/>
    <lineage>
        <taxon>Bacteria</taxon>
        <taxon>Pseudomonadati</taxon>
        <taxon>Bacteroidota</taxon>
        <taxon>Flavobacteriia</taxon>
        <taxon>Flavobacteriales</taxon>
        <taxon>Flavobacteriaceae</taxon>
        <taxon>Flavobacterium</taxon>
    </lineage>
</organism>
<feature type="transmembrane region" description="Helical" evidence="1">
    <location>
        <begin position="158"/>
        <end position="175"/>
    </location>
</feature>
<dbReference type="STRING" id="1121899.GCA_000430025_02211"/>
<keyword evidence="1" id="KW-1133">Transmembrane helix</keyword>
<evidence type="ECO:0000313" key="3">
    <source>
        <dbReference type="EMBL" id="KGO89119.1"/>
    </source>
</evidence>
<gene>
    <name evidence="3" type="ORF">Q764_09435</name>
</gene>
<dbReference type="RefSeq" id="WP_026980630.1">
    <property type="nucleotide sequence ID" value="NZ_AUCZ01000010.1"/>
</dbReference>
<keyword evidence="1" id="KW-0472">Membrane</keyword>
<feature type="transmembrane region" description="Helical" evidence="1">
    <location>
        <begin position="108"/>
        <end position="129"/>
    </location>
</feature>
<feature type="transmembrane region" description="Helical" evidence="1">
    <location>
        <begin position="67"/>
        <end position="88"/>
    </location>
</feature>
<evidence type="ECO:0000313" key="4">
    <source>
        <dbReference type="Proteomes" id="UP000030121"/>
    </source>
</evidence>
<feature type="transmembrane region" description="Helical" evidence="1">
    <location>
        <begin position="135"/>
        <end position="153"/>
    </location>
</feature>
<evidence type="ECO:0000259" key="2">
    <source>
        <dbReference type="Pfam" id="PF09925"/>
    </source>
</evidence>
<name>A0A0A2MA35_9FLAO</name>
<feature type="domain" description="DUF2157" evidence="2">
    <location>
        <begin position="11"/>
        <end position="157"/>
    </location>
</feature>
<dbReference type="OrthoDB" id="650263at2"/>
<dbReference type="Pfam" id="PF09925">
    <property type="entry name" value="DUF2157"/>
    <property type="match status" value="1"/>
</dbReference>
<dbReference type="EMBL" id="JRLW01000011">
    <property type="protein sequence ID" value="KGO89119.1"/>
    <property type="molecule type" value="Genomic_DNA"/>
</dbReference>
<evidence type="ECO:0000256" key="1">
    <source>
        <dbReference type="SAM" id="Phobius"/>
    </source>
</evidence>
<feature type="transmembrane region" description="Helical" evidence="1">
    <location>
        <begin position="265"/>
        <end position="284"/>
    </location>
</feature>
<dbReference type="Proteomes" id="UP000030121">
    <property type="component" value="Unassembled WGS sequence"/>
</dbReference>
<feature type="transmembrane region" description="Helical" evidence="1">
    <location>
        <begin position="296"/>
        <end position="316"/>
    </location>
</feature>
<feature type="transmembrane region" description="Helical" evidence="1">
    <location>
        <begin position="190"/>
        <end position="207"/>
    </location>
</feature>
<protein>
    <recommendedName>
        <fullName evidence="2">DUF2157 domain-containing protein</fullName>
    </recommendedName>
</protein>